<evidence type="ECO:0000313" key="1">
    <source>
        <dbReference type="EMBL" id="MBB6369165.1"/>
    </source>
</evidence>
<sequence>MLRELKKLICLISSYMLISCGQKEILVIKGESINKGIPKIYSPDCYVKNLNHEILIREGFLYKNNILQKYITPQSESLLIDNIKENGNTKETEPYKELDLKKVNKEIILFNQKYQILRANKDTLFLSQDMILIESPQSIK</sequence>
<dbReference type="PROSITE" id="PS51257">
    <property type="entry name" value="PROKAR_LIPOPROTEIN"/>
    <property type="match status" value="1"/>
</dbReference>
<organism evidence="1 2">
    <name type="scientific">Chryseobacterium shigense</name>
    <dbReference type="NCBI Taxonomy" id="297244"/>
    <lineage>
        <taxon>Bacteria</taxon>
        <taxon>Pseudomonadati</taxon>
        <taxon>Bacteroidota</taxon>
        <taxon>Flavobacteriia</taxon>
        <taxon>Flavobacteriales</taxon>
        <taxon>Weeksellaceae</taxon>
        <taxon>Chryseobacterium group</taxon>
        <taxon>Chryseobacterium</taxon>
    </lineage>
</organism>
<keyword evidence="2" id="KW-1185">Reference proteome</keyword>
<dbReference type="Proteomes" id="UP000589738">
    <property type="component" value="Unassembled WGS sequence"/>
</dbReference>
<proteinExistence type="predicted"/>
<reference evidence="1 2" key="1">
    <citation type="submission" date="2020-08" db="EMBL/GenBank/DDBJ databases">
        <title>Functional genomics of gut bacteria from endangered species of beetles.</title>
        <authorList>
            <person name="Carlos-Shanley C."/>
        </authorList>
    </citation>
    <scope>NUCLEOTIDE SEQUENCE [LARGE SCALE GENOMIC DNA]</scope>
    <source>
        <strain evidence="1 2">S00136</strain>
    </source>
</reference>
<comment type="caution">
    <text evidence="1">The sequence shown here is derived from an EMBL/GenBank/DDBJ whole genome shotgun (WGS) entry which is preliminary data.</text>
</comment>
<gene>
    <name evidence="1" type="ORF">HNP36_000218</name>
</gene>
<accession>A0A841NE47</accession>
<protein>
    <recommendedName>
        <fullName evidence="3">Lipoprotein</fullName>
    </recommendedName>
</protein>
<dbReference type="AlphaFoldDB" id="A0A841NE47"/>
<dbReference type="EMBL" id="JACHLC010000001">
    <property type="protein sequence ID" value="MBB6369165.1"/>
    <property type="molecule type" value="Genomic_DNA"/>
</dbReference>
<evidence type="ECO:0000313" key="2">
    <source>
        <dbReference type="Proteomes" id="UP000589738"/>
    </source>
</evidence>
<name>A0A841NE47_9FLAO</name>
<dbReference type="RefSeq" id="WP_184161545.1">
    <property type="nucleotide sequence ID" value="NZ_JACHLC010000001.1"/>
</dbReference>
<evidence type="ECO:0008006" key="3">
    <source>
        <dbReference type="Google" id="ProtNLM"/>
    </source>
</evidence>